<evidence type="ECO:0000313" key="7">
    <source>
        <dbReference type="Proteomes" id="UP001595755"/>
    </source>
</evidence>
<dbReference type="SUPFAM" id="SSF46689">
    <property type="entry name" value="Homeodomain-like"/>
    <property type="match status" value="1"/>
</dbReference>
<keyword evidence="3" id="KW-0805">Transcription regulation</keyword>
<dbReference type="InterPro" id="IPR003593">
    <property type="entry name" value="AAA+_ATPase"/>
</dbReference>
<dbReference type="Gene3D" id="3.40.50.300">
    <property type="entry name" value="P-loop containing nucleotide triphosphate hydrolases"/>
    <property type="match status" value="1"/>
</dbReference>
<reference evidence="7" key="1">
    <citation type="journal article" date="2019" name="Int. J. Syst. Evol. Microbiol.">
        <title>The Global Catalogue of Microorganisms (GCM) 10K type strain sequencing project: providing services to taxonomists for standard genome sequencing and annotation.</title>
        <authorList>
            <consortium name="The Broad Institute Genomics Platform"/>
            <consortium name="The Broad Institute Genome Sequencing Center for Infectious Disease"/>
            <person name="Wu L."/>
            <person name="Ma J."/>
        </authorList>
    </citation>
    <scope>NUCLEOTIDE SEQUENCE [LARGE SCALE GENOMIC DNA]</scope>
    <source>
        <strain evidence="7">CGMCC 4.1641</strain>
    </source>
</reference>
<dbReference type="PANTHER" id="PTHR32071">
    <property type="entry name" value="TRANSCRIPTIONAL REGULATORY PROTEIN"/>
    <property type="match status" value="1"/>
</dbReference>
<dbReference type="Pfam" id="PF00158">
    <property type="entry name" value="Sigma54_activat"/>
    <property type="match status" value="1"/>
</dbReference>
<evidence type="ECO:0000256" key="3">
    <source>
        <dbReference type="ARBA" id="ARBA00023015"/>
    </source>
</evidence>
<keyword evidence="4" id="KW-0804">Transcription</keyword>
<evidence type="ECO:0000256" key="4">
    <source>
        <dbReference type="ARBA" id="ARBA00023163"/>
    </source>
</evidence>
<dbReference type="InterPro" id="IPR025662">
    <property type="entry name" value="Sigma_54_int_dom_ATP-bd_1"/>
</dbReference>
<dbReference type="PRINTS" id="PR01590">
    <property type="entry name" value="HTHFIS"/>
</dbReference>
<dbReference type="InterPro" id="IPR058031">
    <property type="entry name" value="AAA_lid_NorR"/>
</dbReference>
<dbReference type="Pfam" id="PF25601">
    <property type="entry name" value="AAA_lid_14"/>
    <property type="match status" value="1"/>
</dbReference>
<gene>
    <name evidence="6" type="ORF">ACFO1S_17095</name>
</gene>
<dbReference type="SUPFAM" id="SSF52540">
    <property type="entry name" value="P-loop containing nucleoside triphosphate hydrolases"/>
    <property type="match status" value="1"/>
</dbReference>
<keyword evidence="1" id="KW-0547">Nucleotide-binding</keyword>
<dbReference type="PROSITE" id="PS50045">
    <property type="entry name" value="SIGMA54_INTERACT_4"/>
    <property type="match status" value="1"/>
</dbReference>
<keyword evidence="2" id="KW-0067">ATP-binding</keyword>
<dbReference type="InterPro" id="IPR002197">
    <property type="entry name" value="HTH_Fis"/>
</dbReference>
<dbReference type="CDD" id="cd00009">
    <property type="entry name" value="AAA"/>
    <property type="match status" value="1"/>
</dbReference>
<accession>A0ABV8SE08</accession>
<dbReference type="EMBL" id="JBHSED010000035">
    <property type="protein sequence ID" value="MFC4305153.1"/>
    <property type="molecule type" value="Genomic_DNA"/>
</dbReference>
<dbReference type="InterPro" id="IPR027417">
    <property type="entry name" value="P-loop_NTPase"/>
</dbReference>
<evidence type="ECO:0000259" key="5">
    <source>
        <dbReference type="PROSITE" id="PS50045"/>
    </source>
</evidence>
<evidence type="ECO:0000256" key="1">
    <source>
        <dbReference type="ARBA" id="ARBA00022741"/>
    </source>
</evidence>
<name>A0ABV8SE08_9BACL</name>
<dbReference type="Pfam" id="PF02954">
    <property type="entry name" value="HTH_8"/>
    <property type="match status" value="1"/>
</dbReference>
<dbReference type="Gene3D" id="1.10.8.60">
    <property type="match status" value="1"/>
</dbReference>
<dbReference type="Gene3D" id="1.10.10.60">
    <property type="entry name" value="Homeodomain-like"/>
    <property type="match status" value="1"/>
</dbReference>
<keyword evidence="7" id="KW-1185">Reference proteome</keyword>
<dbReference type="InterPro" id="IPR002078">
    <property type="entry name" value="Sigma_54_int"/>
</dbReference>
<evidence type="ECO:0000313" key="6">
    <source>
        <dbReference type="EMBL" id="MFC4305153.1"/>
    </source>
</evidence>
<dbReference type="Proteomes" id="UP001595755">
    <property type="component" value="Unassembled WGS sequence"/>
</dbReference>
<comment type="caution">
    <text evidence="6">The sequence shown here is derived from an EMBL/GenBank/DDBJ whole genome shotgun (WGS) entry which is preliminary data.</text>
</comment>
<sequence>MSQTSASSHPDPFASMLGVSPVFLEAVHQARKLGGVSSTVLLTGETGVGKERFAQAIHAMREAQAAPFIAINCGALTASLVESELFGYEKGAFSGADARGKPGKIGLARGGTLFLDEIGELPLDMQVKLLRVLEERAYYPVGGTRIAKADCRFIAATNRDLQSLLDQGLFREDLYYRLSAITLDIPPLRLRQADIGPLALSFVQEFGERYGRPVAPLGEPILAALSSYDWPGNVRELRNAAERLVVFAENGEALSADLPPRLRNCAISAHYESECANLTLPSEGTLPEWLARVERNYISLALELFQGNKQAAARRLGISRVSLYNKLGSSASEN</sequence>
<dbReference type="InterPro" id="IPR025944">
    <property type="entry name" value="Sigma_54_int_dom_CS"/>
</dbReference>
<protein>
    <submittedName>
        <fullName evidence="6">Sigma-54 interaction domain-containing protein</fullName>
    </submittedName>
</protein>
<dbReference type="PROSITE" id="PS00688">
    <property type="entry name" value="SIGMA54_INTERACT_3"/>
    <property type="match status" value="1"/>
</dbReference>
<dbReference type="InterPro" id="IPR009057">
    <property type="entry name" value="Homeodomain-like_sf"/>
</dbReference>
<organism evidence="6 7">
    <name type="scientific">Cohnella boryungensis</name>
    <dbReference type="NCBI Taxonomy" id="768479"/>
    <lineage>
        <taxon>Bacteria</taxon>
        <taxon>Bacillati</taxon>
        <taxon>Bacillota</taxon>
        <taxon>Bacilli</taxon>
        <taxon>Bacillales</taxon>
        <taxon>Paenibacillaceae</taxon>
        <taxon>Cohnella</taxon>
    </lineage>
</organism>
<proteinExistence type="predicted"/>
<dbReference type="PANTHER" id="PTHR32071:SF57">
    <property type="entry name" value="C4-DICARBOXYLATE TRANSPORT TRANSCRIPTIONAL REGULATORY PROTEIN DCTD"/>
    <property type="match status" value="1"/>
</dbReference>
<dbReference type="SMART" id="SM00382">
    <property type="entry name" value="AAA"/>
    <property type="match status" value="1"/>
</dbReference>
<feature type="domain" description="Sigma-54 factor interaction" evidence="5">
    <location>
        <begin position="16"/>
        <end position="246"/>
    </location>
</feature>
<evidence type="ECO:0000256" key="2">
    <source>
        <dbReference type="ARBA" id="ARBA00022840"/>
    </source>
</evidence>
<dbReference type="RefSeq" id="WP_204606342.1">
    <property type="nucleotide sequence ID" value="NZ_JBHSED010000035.1"/>
</dbReference>
<dbReference type="PROSITE" id="PS00675">
    <property type="entry name" value="SIGMA54_INTERACT_1"/>
    <property type="match status" value="1"/>
</dbReference>